<dbReference type="RefSeq" id="WP_275472922.1">
    <property type="nucleotide sequence ID" value="NZ_CP162940.1"/>
</dbReference>
<feature type="region of interest" description="Disordered" evidence="1">
    <location>
        <begin position="1"/>
        <end position="32"/>
    </location>
</feature>
<proteinExistence type="predicted"/>
<evidence type="ECO:0000256" key="1">
    <source>
        <dbReference type="SAM" id="MobiDB-lite"/>
    </source>
</evidence>
<feature type="compositionally biased region" description="Polar residues" evidence="1">
    <location>
        <begin position="7"/>
        <end position="20"/>
    </location>
</feature>
<name>A0ABV5AGP7_9BACL</name>
<dbReference type="Proteomes" id="UP001579974">
    <property type="component" value="Unassembled WGS sequence"/>
</dbReference>
<organism evidence="2 3">
    <name type="scientific">Alicyclobacillus fastidiosus</name>
    <dbReference type="NCBI Taxonomy" id="392011"/>
    <lineage>
        <taxon>Bacteria</taxon>
        <taxon>Bacillati</taxon>
        <taxon>Bacillota</taxon>
        <taxon>Bacilli</taxon>
        <taxon>Bacillales</taxon>
        <taxon>Alicyclobacillaceae</taxon>
        <taxon>Alicyclobacillus</taxon>
    </lineage>
</organism>
<keyword evidence="3" id="KW-1185">Reference proteome</keyword>
<sequence length="147" mass="15495">MSELHNAISTWRPLTTSRASSPAKPGQTADPGGTFQAALTAAADRQSSAWNISAHAQQRLAQRGLSLSQSDLVAMDQVANQAQSKGSKNAYMIVGQAGLVVNLPSRTVVTAMQHEPNTIVTQIDSVVVVNKPDHASGSLPIGDRLNR</sequence>
<accession>A0ABV5AGP7</accession>
<protein>
    <recommendedName>
        <fullName evidence="4">Flagellar protein</fullName>
    </recommendedName>
</protein>
<gene>
    <name evidence="2" type="ORF">KKP3000_000207</name>
</gene>
<evidence type="ECO:0008006" key="4">
    <source>
        <dbReference type="Google" id="ProtNLM"/>
    </source>
</evidence>
<reference evidence="2 3" key="1">
    <citation type="journal article" date="2024" name="Int. J. Mol. Sci.">
        <title>Exploration of Alicyclobacillus spp. Genome in Search of Antibiotic Resistance.</title>
        <authorList>
            <person name="Bucka-Kolendo J."/>
            <person name="Kiousi D.E."/>
            <person name="Dekowska A."/>
            <person name="Mikolajczuk-Szczyrba A."/>
            <person name="Karadedos D.M."/>
            <person name="Michael P."/>
            <person name="Galanis A."/>
            <person name="Sokolowska B."/>
        </authorList>
    </citation>
    <scope>NUCLEOTIDE SEQUENCE [LARGE SCALE GENOMIC DNA]</scope>
    <source>
        <strain evidence="2 3">KKP 3000</strain>
    </source>
</reference>
<dbReference type="EMBL" id="JBDXSU010000011">
    <property type="protein sequence ID" value="MFB5191434.1"/>
    <property type="molecule type" value="Genomic_DNA"/>
</dbReference>
<comment type="caution">
    <text evidence="2">The sequence shown here is derived from an EMBL/GenBank/DDBJ whole genome shotgun (WGS) entry which is preliminary data.</text>
</comment>
<evidence type="ECO:0000313" key="2">
    <source>
        <dbReference type="EMBL" id="MFB5191434.1"/>
    </source>
</evidence>
<evidence type="ECO:0000313" key="3">
    <source>
        <dbReference type="Proteomes" id="UP001579974"/>
    </source>
</evidence>